<name>A0A1T5P8S9_9BACT</name>
<dbReference type="AlphaFoldDB" id="A0A1T5P8S9"/>
<organism evidence="1 2">
    <name type="scientific">Chitinophaga ginsengisegetis</name>
    <dbReference type="NCBI Taxonomy" id="393003"/>
    <lineage>
        <taxon>Bacteria</taxon>
        <taxon>Pseudomonadati</taxon>
        <taxon>Bacteroidota</taxon>
        <taxon>Chitinophagia</taxon>
        <taxon>Chitinophagales</taxon>
        <taxon>Chitinophagaceae</taxon>
        <taxon>Chitinophaga</taxon>
    </lineage>
</organism>
<dbReference type="EMBL" id="FUZZ01000004">
    <property type="protein sequence ID" value="SKD09165.1"/>
    <property type="molecule type" value="Genomic_DNA"/>
</dbReference>
<dbReference type="Proteomes" id="UP000190166">
    <property type="component" value="Unassembled WGS sequence"/>
</dbReference>
<protein>
    <submittedName>
        <fullName evidence="1">Uncharacterized protein</fullName>
    </submittedName>
</protein>
<keyword evidence="2" id="KW-1185">Reference proteome</keyword>
<sequence length="49" mass="5662">MDIKLATFKVNNCLPYTRSYFPSRDTSFIHICSFNKSSFISAATRRVII</sequence>
<accession>A0A1T5P8S9</accession>
<gene>
    <name evidence="1" type="ORF">SAMN05660461_5046</name>
</gene>
<proteinExistence type="predicted"/>
<evidence type="ECO:0000313" key="1">
    <source>
        <dbReference type="EMBL" id="SKD09165.1"/>
    </source>
</evidence>
<evidence type="ECO:0000313" key="2">
    <source>
        <dbReference type="Proteomes" id="UP000190166"/>
    </source>
</evidence>
<reference evidence="2" key="1">
    <citation type="submission" date="2017-02" db="EMBL/GenBank/DDBJ databases">
        <authorList>
            <person name="Varghese N."/>
            <person name="Submissions S."/>
        </authorList>
    </citation>
    <scope>NUCLEOTIDE SEQUENCE [LARGE SCALE GENOMIC DNA]</scope>
    <source>
        <strain evidence="2">DSM 18108</strain>
    </source>
</reference>